<dbReference type="HAMAP" id="MF_01326_B">
    <property type="entry name" value="Ribosomal_uL24_B"/>
    <property type="match status" value="1"/>
</dbReference>
<dbReference type="AlphaFoldDB" id="A0A077L9M1"/>
<sequence>MSQAKIRKNDIVLVISGKEKGKFASVLSTDSKKQTVVLKEINMKTKHHKPSQENTDGKIEKKEFPIHVSNVAYLVKKAAQGQKSIGTKIGWKVDAKTGKKQRVMKKINKVI</sequence>
<evidence type="ECO:0000256" key="5">
    <source>
        <dbReference type="HAMAP-Rule" id="MF_01326"/>
    </source>
</evidence>
<dbReference type="Pfam" id="PF00467">
    <property type="entry name" value="KOW"/>
    <property type="match status" value="1"/>
</dbReference>
<dbReference type="GO" id="GO:1990904">
    <property type="term" value="C:ribonucleoprotein complex"/>
    <property type="evidence" value="ECO:0007669"/>
    <property type="project" value="UniProtKB-KW"/>
</dbReference>
<dbReference type="InterPro" id="IPR014722">
    <property type="entry name" value="Rib_uL2_dom2"/>
</dbReference>
<dbReference type="InterPro" id="IPR005825">
    <property type="entry name" value="Ribosomal_uL24_CS"/>
</dbReference>
<comment type="function">
    <text evidence="5">One of the proteins that surrounds the polypeptide exit tunnel on the outside of the subunit.</text>
</comment>
<comment type="similarity">
    <text evidence="1 5 6">Belongs to the universal ribosomal protein uL24 family.</text>
</comment>
<comment type="function">
    <text evidence="5">One of two assembly initiator proteins, it binds directly to the 5'-end of the 23S rRNA, where it nucleates assembly of the 50S subunit.</text>
</comment>
<evidence type="ECO:0000259" key="7">
    <source>
        <dbReference type="SMART" id="SM00739"/>
    </source>
</evidence>
<comment type="subunit">
    <text evidence="5">Part of the 50S ribosomal subunit.</text>
</comment>
<proteinExistence type="inferred from homology"/>
<name>A0A077L9M1_9BACT</name>
<evidence type="ECO:0000256" key="6">
    <source>
        <dbReference type="RuleBase" id="RU003477"/>
    </source>
</evidence>
<evidence type="ECO:0000256" key="1">
    <source>
        <dbReference type="ARBA" id="ARBA00010618"/>
    </source>
</evidence>
<dbReference type="Proteomes" id="UP000031641">
    <property type="component" value="Chromosome"/>
</dbReference>
<dbReference type="OrthoDB" id="9807419at2"/>
<dbReference type="NCBIfam" id="TIGR01079">
    <property type="entry name" value="rplX_bact"/>
    <property type="match status" value="1"/>
</dbReference>
<keyword evidence="5" id="KW-0694">RNA-binding</keyword>
<dbReference type="RefSeq" id="WP_045434162.1">
    <property type="nucleotide sequence ID" value="NZ_AP014631.1"/>
</dbReference>
<dbReference type="GO" id="GO:0003735">
    <property type="term" value="F:structural constituent of ribosome"/>
    <property type="evidence" value="ECO:0007669"/>
    <property type="project" value="InterPro"/>
</dbReference>
<protein>
    <recommendedName>
        <fullName evidence="4 5">Large ribosomal subunit protein uL24</fullName>
    </recommendedName>
</protein>
<keyword evidence="9" id="KW-1185">Reference proteome</keyword>
<dbReference type="Gene3D" id="2.30.30.30">
    <property type="match status" value="1"/>
</dbReference>
<dbReference type="InterPro" id="IPR041988">
    <property type="entry name" value="Ribosomal_uL24_KOW"/>
</dbReference>
<evidence type="ECO:0000313" key="9">
    <source>
        <dbReference type="Proteomes" id="UP000031641"/>
    </source>
</evidence>
<evidence type="ECO:0000256" key="4">
    <source>
        <dbReference type="ARBA" id="ARBA00035206"/>
    </source>
</evidence>
<dbReference type="KEGG" id="mcan:MCAN360_0676"/>
<evidence type="ECO:0000313" key="8">
    <source>
        <dbReference type="EMBL" id="BAP39733.1"/>
    </source>
</evidence>
<dbReference type="STRING" id="29554.MCAN360_0676"/>
<dbReference type="Pfam" id="PF17136">
    <property type="entry name" value="ribosomal_L24"/>
    <property type="match status" value="1"/>
</dbReference>
<dbReference type="GO" id="GO:0005840">
    <property type="term" value="C:ribosome"/>
    <property type="evidence" value="ECO:0007669"/>
    <property type="project" value="UniProtKB-KW"/>
</dbReference>
<dbReference type="GO" id="GO:0006412">
    <property type="term" value="P:translation"/>
    <property type="evidence" value="ECO:0007669"/>
    <property type="project" value="UniProtKB-UniRule"/>
</dbReference>
<evidence type="ECO:0000256" key="3">
    <source>
        <dbReference type="ARBA" id="ARBA00023274"/>
    </source>
</evidence>
<reference evidence="9" key="1">
    <citation type="journal article" date="2014" name="Genome Announc.">
        <title>Complete Genome Sequence of Mycoplasma canadense Strain HAZ 360_1 from Bovine Mastitic Milk in Japan.</title>
        <authorList>
            <person name="Hata E."/>
        </authorList>
    </citation>
    <scope>NUCLEOTIDE SEQUENCE [LARGE SCALE GENOMIC DNA]</scope>
    <source>
        <strain evidence="9">HAZ360_1</strain>
    </source>
</reference>
<dbReference type="EMBL" id="AP014631">
    <property type="protein sequence ID" value="BAP39733.1"/>
    <property type="molecule type" value="Genomic_DNA"/>
</dbReference>
<dbReference type="SUPFAM" id="SSF50104">
    <property type="entry name" value="Translation proteins SH3-like domain"/>
    <property type="match status" value="1"/>
</dbReference>
<feature type="domain" description="KOW" evidence="7">
    <location>
        <begin position="5"/>
        <end position="32"/>
    </location>
</feature>
<organism evidence="8 9">
    <name type="scientific">Metamycoplasma canadense</name>
    <dbReference type="NCBI Taxonomy" id="29554"/>
    <lineage>
        <taxon>Bacteria</taxon>
        <taxon>Bacillati</taxon>
        <taxon>Mycoplasmatota</taxon>
        <taxon>Mycoplasmoidales</taxon>
        <taxon>Metamycoplasmataceae</taxon>
        <taxon>Metamycoplasma</taxon>
    </lineage>
</organism>
<evidence type="ECO:0000256" key="2">
    <source>
        <dbReference type="ARBA" id="ARBA00022980"/>
    </source>
</evidence>
<dbReference type="CDD" id="cd06089">
    <property type="entry name" value="KOW_RPL26"/>
    <property type="match status" value="1"/>
</dbReference>
<dbReference type="InterPro" id="IPR003256">
    <property type="entry name" value="Ribosomal_uL24"/>
</dbReference>
<dbReference type="HOGENOM" id="CLU_093315_2_2_14"/>
<keyword evidence="2 5" id="KW-0689">Ribosomal protein</keyword>
<keyword evidence="3 5" id="KW-0687">Ribonucleoprotein</keyword>
<dbReference type="InterPro" id="IPR008991">
    <property type="entry name" value="Translation_prot_SH3-like_sf"/>
</dbReference>
<dbReference type="InterPro" id="IPR057264">
    <property type="entry name" value="Ribosomal_uL24_C"/>
</dbReference>
<dbReference type="PANTHER" id="PTHR12903">
    <property type="entry name" value="MITOCHONDRIAL RIBOSOMAL PROTEIN L24"/>
    <property type="match status" value="1"/>
</dbReference>
<gene>
    <name evidence="5 8" type="primary">rplX</name>
    <name evidence="8" type="ORF">MCAN360_0676</name>
</gene>
<keyword evidence="5" id="KW-0699">rRNA-binding</keyword>
<dbReference type="SMART" id="SM00739">
    <property type="entry name" value="KOW"/>
    <property type="match status" value="1"/>
</dbReference>
<dbReference type="PROSITE" id="PS01108">
    <property type="entry name" value="RIBOSOMAL_L24"/>
    <property type="match status" value="1"/>
</dbReference>
<dbReference type="InterPro" id="IPR005824">
    <property type="entry name" value="KOW"/>
</dbReference>
<dbReference type="GO" id="GO:0019843">
    <property type="term" value="F:rRNA binding"/>
    <property type="evidence" value="ECO:0007669"/>
    <property type="project" value="UniProtKB-UniRule"/>
</dbReference>
<accession>A0A077L9M1</accession>